<dbReference type="Pfam" id="PF22200">
    <property type="entry name" value="ExsA_N"/>
    <property type="match status" value="1"/>
</dbReference>
<evidence type="ECO:0000313" key="5">
    <source>
        <dbReference type="EMBL" id="RBL88812.1"/>
    </source>
</evidence>
<feature type="domain" description="HTH araC/xylS-type" evidence="4">
    <location>
        <begin position="184"/>
        <end position="282"/>
    </location>
</feature>
<dbReference type="PROSITE" id="PS01124">
    <property type="entry name" value="HTH_ARAC_FAMILY_2"/>
    <property type="match status" value="1"/>
</dbReference>
<evidence type="ECO:0000313" key="6">
    <source>
        <dbReference type="Proteomes" id="UP000253410"/>
    </source>
</evidence>
<dbReference type="SMART" id="SM00342">
    <property type="entry name" value="HTH_ARAC"/>
    <property type="match status" value="1"/>
</dbReference>
<comment type="caution">
    <text evidence="5">The sequence shown here is derived from an EMBL/GenBank/DDBJ whole genome shotgun (WGS) entry which is preliminary data.</text>
</comment>
<reference evidence="5 6" key="1">
    <citation type="submission" date="2018-05" db="EMBL/GenBank/DDBJ databases">
        <title>Chitinophaga sp. K3CV102501T nov., isolated from isolated from a monsoon evergreen broad-leaved forest soil.</title>
        <authorList>
            <person name="Lv Y."/>
        </authorList>
    </citation>
    <scope>NUCLEOTIDE SEQUENCE [LARGE SCALE GENOMIC DNA]</scope>
    <source>
        <strain evidence="5 6">GDMCC 1.1325</strain>
    </source>
</reference>
<dbReference type="SUPFAM" id="SSF51215">
    <property type="entry name" value="Regulatory protein AraC"/>
    <property type="match status" value="1"/>
</dbReference>
<evidence type="ECO:0000256" key="3">
    <source>
        <dbReference type="ARBA" id="ARBA00023163"/>
    </source>
</evidence>
<dbReference type="Pfam" id="PF12833">
    <property type="entry name" value="HTH_18"/>
    <property type="match status" value="1"/>
</dbReference>
<dbReference type="InterPro" id="IPR054015">
    <property type="entry name" value="ExsA-like_N"/>
</dbReference>
<keyword evidence="3" id="KW-0804">Transcription</keyword>
<dbReference type="InterPro" id="IPR037923">
    <property type="entry name" value="HTH-like"/>
</dbReference>
<dbReference type="InterPro" id="IPR009057">
    <property type="entry name" value="Homeodomain-like_sf"/>
</dbReference>
<sequence>MLYRLPQEFHPNPQMQVSHTGKCALAWFRLLRHQDKAEGFLTENTLVFIISGSKHIHLSDEEIIAHAGDLIMLKRGTYFMSAFLTEESTFQGLMLCVHDHILRAFLEEMDDIKKARMNIPMVLPCNDQLINIRNSIIDYMQHPHANTPKLLELKIREILLLLLAGPHRAQVLAFLHHLFDTSSENLTLTIREHLLKPLSLEEYAKICGLSLSAFKREFARLYNAPPKKWINEEKLKHAAYLLQHTSKNVNEVADECGFENTSYFIKQYKARFGDTPKNTQRTKSAIF</sequence>
<dbReference type="InterPro" id="IPR018062">
    <property type="entry name" value="HTH_AraC-typ_CS"/>
</dbReference>
<dbReference type="SUPFAM" id="SSF46689">
    <property type="entry name" value="Homeodomain-like"/>
    <property type="match status" value="2"/>
</dbReference>
<dbReference type="GO" id="GO:0003700">
    <property type="term" value="F:DNA-binding transcription factor activity"/>
    <property type="evidence" value="ECO:0007669"/>
    <property type="project" value="InterPro"/>
</dbReference>
<evidence type="ECO:0000256" key="2">
    <source>
        <dbReference type="ARBA" id="ARBA00023125"/>
    </source>
</evidence>
<keyword evidence="6" id="KW-1185">Reference proteome</keyword>
<dbReference type="InterPro" id="IPR020449">
    <property type="entry name" value="Tscrpt_reg_AraC-type_HTH"/>
</dbReference>
<name>A0A365XR43_9BACT</name>
<keyword evidence="2" id="KW-0238">DNA-binding</keyword>
<dbReference type="InterPro" id="IPR018060">
    <property type="entry name" value="HTH_AraC"/>
</dbReference>
<gene>
    <name evidence="5" type="ORF">DF182_19835</name>
</gene>
<dbReference type="Proteomes" id="UP000253410">
    <property type="component" value="Unassembled WGS sequence"/>
</dbReference>
<keyword evidence="1" id="KW-0805">Transcription regulation</keyword>
<dbReference type="GO" id="GO:0043565">
    <property type="term" value="F:sequence-specific DNA binding"/>
    <property type="evidence" value="ECO:0007669"/>
    <property type="project" value="InterPro"/>
</dbReference>
<dbReference type="EMBL" id="QFFJ01000002">
    <property type="protein sequence ID" value="RBL88812.1"/>
    <property type="molecule type" value="Genomic_DNA"/>
</dbReference>
<organism evidence="5 6">
    <name type="scientific">Chitinophaga flava</name>
    <dbReference type="NCBI Taxonomy" id="2259036"/>
    <lineage>
        <taxon>Bacteria</taxon>
        <taxon>Pseudomonadati</taxon>
        <taxon>Bacteroidota</taxon>
        <taxon>Chitinophagia</taxon>
        <taxon>Chitinophagales</taxon>
        <taxon>Chitinophagaceae</taxon>
        <taxon>Chitinophaga</taxon>
    </lineage>
</organism>
<protein>
    <recommendedName>
        <fullName evidence="4">HTH araC/xylS-type domain-containing protein</fullName>
    </recommendedName>
</protein>
<dbReference type="AlphaFoldDB" id="A0A365XR43"/>
<dbReference type="Gene3D" id="1.10.10.60">
    <property type="entry name" value="Homeodomain-like"/>
    <property type="match status" value="1"/>
</dbReference>
<dbReference type="PANTHER" id="PTHR43280:SF2">
    <property type="entry name" value="HTH-TYPE TRANSCRIPTIONAL REGULATOR EXSA"/>
    <property type="match status" value="1"/>
</dbReference>
<dbReference type="PANTHER" id="PTHR43280">
    <property type="entry name" value="ARAC-FAMILY TRANSCRIPTIONAL REGULATOR"/>
    <property type="match status" value="1"/>
</dbReference>
<evidence type="ECO:0000256" key="1">
    <source>
        <dbReference type="ARBA" id="ARBA00023015"/>
    </source>
</evidence>
<proteinExistence type="predicted"/>
<accession>A0A365XR43</accession>
<evidence type="ECO:0000259" key="4">
    <source>
        <dbReference type="PROSITE" id="PS01124"/>
    </source>
</evidence>
<dbReference type="PRINTS" id="PR00032">
    <property type="entry name" value="HTHARAC"/>
</dbReference>
<dbReference type="PROSITE" id="PS00041">
    <property type="entry name" value="HTH_ARAC_FAMILY_1"/>
    <property type="match status" value="1"/>
</dbReference>